<keyword evidence="1 7" id="KW-0645">Protease</keyword>
<dbReference type="FunFam" id="2.40.10.10:FF:000073">
    <property type="entry name" value="Trypsin alpha"/>
    <property type="match status" value="1"/>
</dbReference>
<evidence type="ECO:0000259" key="9">
    <source>
        <dbReference type="PROSITE" id="PS50240"/>
    </source>
</evidence>
<dbReference type="InParanoid" id="A0A7R8UL26"/>
<dbReference type="FunFam" id="2.40.10.10:FF:000025">
    <property type="entry name" value="serine proteases 1/2"/>
    <property type="match status" value="1"/>
</dbReference>
<evidence type="ECO:0000256" key="1">
    <source>
        <dbReference type="ARBA" id="ARBA00022670"/>
    </source>
</evidence>
<feature type="chain" id="PRO_5031085374" description="Peptidase S1 domain-containing protein" evidence="8">
    <location>
        <begin position="24"/>
        <end position="282"/>
    </location>
</feature>
<gene>
    <name evidence="10" type="ORF">HERILL_LOCUS5555</name>
</gene>
<evidence type="ECO:0000256" key="4">
    <source>
        <dbReference type="ARBA" id="ARBA00022825"/>
    </source>
</evidence>
<feature type="signal peptide" evidence="8">
    <location>
        <begin position="1"/>
        <end position="23"/>
    </location>
</feature>
<sequence length="282" mass="30535">MRSLAVVVLTAVGVFLFTSDVDGTGAISKDIPPIEFGKIFLKNYQSRIVGGRVARSGQLPYQVGILLEGKSGMSWCGGALVAKRWILTAAHCLDGTQSVTIYLGSIHAKDKAAQAIIVNKSNFRIHSGWNTKTLANDIGLIKLTEDARLSSNIKIINLPSESEASKNFVGYTGIASGWGRSSDNSNSVTEVLRYTELRIITEAECKWSFHSYIRKSNICTSGSDKKSTCNGDSGGPLVYGEADNRVIIGVTSFGSADGCQKGYPAVFTRVGHYLHWIKKYIN</sequence>
<protein>
    <recommendedName>
        <fullName evidence="9">Peptidase S1 domain-containing protein</fullName>
    </recommendedName>
</protein>
<evidence type="ECO:0000256" key="6">
    <source>
        <dbReference type="ARBA" id="ARBA00023157"/>
    </source>
</evidence>
<evidence type="ECO:0000256" key="2">
    <source>
        <dbReference type="ARBA" id="ARBA00022729"/>
    </source>
</evidence>
<keyword evidence="11" id="KW-1185">Reference proteome</keyword>
<evidence type="ECO:0000313" key="11">
    <source>
        <dbReference type="Proteomes" id="UP000594454"/>
    </source>
</evidence>
<keyword evidence="2 8" id="KW-0732">Signal</keyword>
<reference evidence="10 11" key="1">
    <citation type="submission" date="2020-11" db="EMBL/GenBank/DDBJ databases">
        <authorList>
            <person name="Wallbank WR R."/>
            <person name="Pardo Diaz C."/>
            <person name="Kozak K."/>
            <person name="Martin S."/>
            <person name="Jiggins C."/>
            <person name="Moest M."/>
            <person name="Warren A I."/>
            <person name="Generalovic N T."/>
            <person name="Byers J.R.P. K."/>
            <person name="Montejo-Kovacevich G."/>
            <person name="Yen C E."/>
        </authorList>
    </citation>
    <scope>NUCLEOTIDE SEQUENCE [LARGE SCALE GENOMIC DNA]</scope>
</reference>
<dbReference type="GO" id="GO:0006508">
    <property type="term" value="P:proteolysis"/>
    <property type="evidence" value="ECO:0007669"/>
    <property type="project" value="UniProtKB-KW"/>
</dbReference>
<dbReference type="PROSITE" id="PS00134">
    <property type="entry name" value="TRYPSIN_HIS"/>
    <property type="match status" value="1"/>
</dbReference>
<keyword evidence="5" id="KW-0865">Zymogen</keyword>
<accession>A0A7R8UL26</accession>
<dbReference type="GO" id="GO:0004252">
    <property type="term" value="F:serine-type endopeptidase activity"/>
    <property type="evidence" value="ECO:0007669"/>
    <property type="project" value="InterPro"/>
</dbReference>
<evidence type="ECO:0000256" key="8">
    <source>
        <dbReference type="SAM" id="SignalP"/>
    </source>
</evidence>
<dbReference type="InterPro" id="IPR001254">
    <property type="entry name" value="Trypsin_dom"/>
</dbReference>
<evidence type="ECO:0000256" key="7">
    <source>
        <dbReference type="RuleBase" id="RU363034"/>
    </source>
</evidence>
<dbReference type="PROSITE" id="PS50240">
    <property type="entry name" value="TRYPSIN_DOM"/>
    <property type="match status" value="1"/>
</dbReference>
<evidence type="ECO:0000256" key="5">
    <source>
        <dbReference type="ARBA" id="ARBA00023145"/>
    </source>
</evidence>
<dbReference type="EMBL" id="LR899010">
    <property type="protein sequence ID" value="CAD7082527.1"/>
    <property type="molecule type" value="Genomic_DNA"/>
</dbReference>
<dbReference type="CDD" id="cd00190">
    <property type="entry name" value="Tryp_SPc"/>
    <property type="match status" value="1"/>
</dbReference>
<feature type="domain" description="Peptidase S1" evidence="9">
    <location>
        <begin position="48"/>
        <end position="282"/>
    </location>
</feature>
<dbReference type="SUPFAM" id="SSF50494">
    <property type="entry name" value="Trypsin-like serine proteases"/>
    <property type="match status" value="1"/>
</dbReference>
<dbReference type="InterPro" id="IPR018114">
    <property type="entry name" value="TRYPSIN_HIS"/>
</dbReference>
<keyword evidence="3 7" id="KW-0378">Hydrolase</keyword>
<dbReference type="Gene3D" id="2.40.10.10">
    <property type="entry name" value="Trypsin-like serine proteases"/>
    <property type="match status" value="1"/>
</dbReference>
<dbReference type="InterPro" id="IPR001314">
    <property type="entry name" value="Peptidase_S1A"/>
</dbReference>
<dbReference type="InterPro" id="IPR051333">
    <property type="entry name" value="CLIP_Serine_Protease"/>
</dbReference>
<evidence type="ECO:0000256" key="3">
    <source>
        <dbReference type="ARBA" id="ARBA00022801"/>
    </source>
</evidence>
<dbReference type="InterPro" id="IPR043504">
    <property type="entry name" value="Peptidase_S1_PA_chymotrypsin"/>
</dbReference>
<dbReference type="InterPro" id="IPR009003">
    <property type="entry name" value="Peptidase_S1_PA"/>
</dbReference>
<dbReference type="Pfam" id="PF00089">
    <property type="entry name" value="Trypsin"/>
    <property type="match status" value="1"/>
</dbReference>
<dbReference type="PROSITE" id="PS00135">
    <property type="entry name" value="TRYPSIN_SER"/>
    <property type="match status" value="1"/>
</dbReference>
<dbReference type="Proteomes" id="UP000594454">
    <property type="component" value="Chromosome 2"/>
</dbReference>
<name>A0A7R8UL26_HERIL</name>
<dbReference type="InterPro" id="IPR033116">
    <property type="entry name" value="TRYPSIN_SER"/>
</dbReference>
<dbReference type="PANTHER" id="PTHR24260:SF134">
    <property type="entry name" value="AT07769P-RELATED"/>
    <property type="match status" value="1"/>
</dbReference>
<evidence type="ECO:0000313" key="10">
    <source>
        <dbReference type="EMBL" id="CAD7082527.1"/>
    </source>
</evidence>
<dbReference type="OrthoDB" id="5565075at2759"/>
<dbReference type="AlphaFoldDB" id="A0A7R8UL26"/>
<keyword evidence="6" id="KW-1015">Disulfide bond</keyword>
<proteinExistence type="predicted"/>
<dbReference type="FunCoup" id="A0A7R8UL26">
    <property type="interactions" value="6"/>
</dbReference>
<dbReference type="PANTHER" id="PTHR24260">
    <property type="match status" value="1"/>
</dbReference>
<organism evidence="10 11">
    <name type="scientific">Hermetia illucens</name>
    <name type="common">Black soldier fly</name>
    <dbReference type="NCBI Taxonomy" id="343691"/>
    <lineage>
        <taxon>Eukaryota</taxon>
        <taxon>Metazoa</taxon>
        <taxon>Ecdysozoa</taxon>
        <taxon>Arthropoda</taxon>
        <taxon>Hexapoda</taxon>
        <taxon>Insecta</taxon>
        <taxon>Pterygota</taxon>
        <taxon>Neoptera</taxon>
        <taxon>Endopterygota</taxon>
        <taxon>Diptera</taxon>
        <taxon>Brachycera</taxon>
        <taxon>Stratiomyomorpha</taxon>
        <taxon>Stratiomyidae</taxon>
        <taxon>Hermetiinae</taxon>
        <taxon>Hermetia</taxon>
    </lineage>
</organism>
<dbReference type="PRINTS" id="PR00722">
    <property type="entry name" value="CHYMOTRYPSIN"/>
</dbReference>
<dbReference type="SMART" id="SM00020">
    <property type="entry name" value="Tryp_SPc"/>
    <property type="match status" value="1"/>
</dbReference>
<keyword evidence="4 7" id="KW-0720">Serine protease</keyword>